<keyword evidence="2" id="KW-0732">Signal</keyword>
<dbReference type="RefSeq" id="WP_119910558.1">
    <property type="nucleotide sequence ID" value="NZ_QZCH01000011.1"/>
</dbReference>
<evidence type="ECO:0000313" key="5">
    <source>
        <dbReference type="EMBL" id="RJG47674.1"/>
    </source>
</evidence>
<feature type="domain" description="Periplasmic copper-binding protein NosD beta helix" evidence="3">
    <location>
        <begin position="278"/>
        <end position="414"/>
    </location>
</feature>
<dbReference type="OrthoDB" id="6194467at2"/>
<dbReference type="EMBL" id="QZCH01000011">
    <property type="protein sequence ID" value="RJG47674.1"/>
    <property type="molecule type" value="Genomic_DNA"/>
</dbReference>
<dbReference type="InterPro" id="IPR011050">
    <property type="entry name" value="Pectin_lyase_fold/virulence"/>
</dbReference>
<feature type="chain" id="PRO_5019287095" description="Bacterial repeat domain-containing protein" evidence="2">
    <location>
        <begin position="18"/>
        <end position="489"/>
    </location>
</feature>
<evidence type="ECO:0000259" key="3">
    <source>
        <dbReference type="Pfam" id="PF05048"/>
    </source>
</evidence>
<dbReference type="Pfam" id="PF18998">
    <property type="entry name" value="Flg_new_2"/>
    <property type="match status" value="1"/>
</dbReference>
<dbReference type="InterPro" id="IPR012334">
    <property type="entry name" value="Pectin_lyas_fold"/>
</dbReference>
<evidence type="ECO:0008006" key="7">
    <source>
        <dbReference type="Google" id="ProtNLM"/>
    </source>
</evidence>
<reference evidence="5 6" key="1">
    <citation type="submission" date="2018-09" db="EMBL/GenBank/DDBJ databases">
        <authorList>
            <person name="Wang F."/>
        </authorList>
    </citation>
    <scope>NUCLEOTIDE SEQUENCE [LARGE SCALE GENOMIC DNA]</scope>
    <source>
        <strain evidence="5 6">PLHSC7-2</strain>
    </source>
</reference>
<organism evidence="5 6">
    <name type="scientific">Motilimonas pumila</name>
    <dbReference type="NCBI Taxonomy" id="2303987"/>
    <lineage>
        <taxon>Bacteria</taxon>
        <taxon>Pseudomonadati</taxon>
        <taxon>Pseudomonadota</taxon>
        <taxon>Gammaproteobacteria</taxon>
        <taxon>Alteromonadales</taxon>
        <taxon>Alteromonadales genera incertae sedis</taxon>
        <taxon>Motilimonas</taxon>
    </lineage>
</organism>
<evidence type="ECO:0000256" key="2">
    <source>
        <dbReference type="SAM" id="SignalP"/>
    </source>
</evidence>
<proteinExistence type="predicted"/>
<dbReference type="InterPro" id="IPR007742">
    <property type="entry name" value="NosD_dom"/>
</dbReference>
<dbReference type="Gene3D" id="2.160.20.10">
    <property type="entry name" value="Single-stranded right-handed beta-helix, Pectin lyase-like"/>
    <property type="match status" value="1"/>
</dbReference>
<feature type="signal peptide" evidence="2">
    <location>
        <begin position="1"/>
        <end position="17"/>
    </location>
</feature>
<evidence type="ECO:0000313" key="6">
    <source>
        <dbReference type="Proteomes" id="UP000283255"/>
    </source>
</evidence>
<feature type="compositionally biased region" description="Polar residues" evidence="1">
    <location>
        <begin position="21"/>
        <end position="35"/>
    </location>
</feature>
<comment type="caution">
    <text evidence="5">The sequence shown here is derived from an EMBL/GenBank/DDBJ whole genome shotgun (WGS) entry which is preliminary data.</text>
</comment>
<accession>A0A418YER0</accession>
<dbReference type="InterPro" id="IPR044060">
    <property type="entry name" value="Bacterial_rp_domain"/>
</dbReference>
<dbReference type="Pfam" id="PF05048">
    <property type="entry name" value="NosD"/>
    <property type="match status" value="1"/>
</dbReference>
<dbReference type="AlphaFoldDB" id="A0A418YER0"/>
<gene>
    <name evidence="5" type="ORF">D1Z90_09680</name>
</gene>
<name>A0A418YER0_9GAMM</name>
<evidence type="ECO:0000259" key="4">
    <source>
        <dbReference type="Pfam" id="PF18998"/>
    </source>
</evidence>
<keyword evidence="6" id="KW-1185">Reference proteome</keyword>
<dbReference type="InterPro" id="IPR006626">
    <property type="entry name" value="PbH1"/>
</dbReference>
<sequence length="489" mass="53967">MKWVWVLSGALFLSACGGNGNTSDSETSLPVTGPTSAPFPSGGPSESDGEGFKINIHLAPTSGGSVTLIPHQEYYQAGEQVYVKVEVNPGYHFIGWSGAEEIVSPLVVDRPLNLTAEFIETEKTIITVANNNELHQGFVTAKQLGGHTTLLLQDGDYQLNRTQVIDTEHITLRSQSGDRDKVRIWGPDNYNMFLVRASHFTIDGVTMGGARGRPSGFVQWHVVQIQGEQNADHFRLTNSKVVDAEEQLIKVSSNGDTPDISADFGHIENNIFEFSTGQAFGWYTGGIDAHRAHHWVIRGNLFRNIHNNNPQPGSNPALTEGAIHFWSESVGSLIENNIIVQCDRGIMLGLDSSGHQHGIIRNNFIVTNKDVGIYLAHASDTQVYNNTVWLDSDYVNAIEYRFERSINNVIVNNLTNGLIRQRNGGQAELEANITEAQAGWFVDYKVGDLHLRQEIESVVDQGIYIEGLWHDIDGQQRPVNGIDIGADER</sequence>
<dbReference type="SUPFAM" id="SSF51126">
    <property type="entry name" value="Pectin lyase-like"/>
    <property type="match status" value="1"/>
</dbReference>
<dbReference type="SMART" id="SM00710">
    <property type="entry name" value="PbH1"/>
    <property type="match status" value="4"/>
</dbReference>
<dbReference type="PROSITE" id="PS51257">
    <property type="entry name" value="PROKAR_LIPOPROTEIN"/>
    <property type="match status" value="1"/>
</dbReference>
<evidence type="ECO:0000256" key="1">
    <source>
        <dbReference type="SAM" id="MobiDB-lite"/>
    </source>
</evidence>
<feature type="region of interest" description="Disordered" evidence="1">
    <location>
        <begin position="20"/>
        <end position="50"/>
    </location>
</feature>
<reference evidence="5 6" key="2">
    <citation type="submission" date="2019-01" db="EMBL/GenBank/DDBJ databases">
        <title>Motilimonas pumilus sp. nov., isolated from the gut of sea cucumber (Apostichopus japonicus).</title>
        <authorList>
            <person name="Wang F.-Q."/>
            <person name="Ren L.-H."/>
            <person name="Lin Y.-W."/>
            <person name="Sun G.-H."/>
            <person name="Du Z.-J."/>
            <person name="Zhao J.-X."/>
            <person name="Liu X.-J."/>
            <person name="Liu L.-J."/>
        </authorList>
    </citation>
    <scope>NUCLEOTIDE SEQUENCE [LARGE SCALE GENOMIC DNA]</scope>
    <source>
        <strain evidence="5 6">PLHSC7-2</strain>
    </source>
</reference>
<dbReference type="Proteomes" id="UP000283255">
    <property type="component" value="Unassembled WGS sequence"/>
</dbReference>
<protein>
    <recommendedName>
        <fullName evidence="7">Bacterial repeat domain-containing protein</fullName>
    </recommendedName>
</protein>
<feature type="domain" description="Bacterial repeat" evidence="4">
    <location>
        <begin position="55"/>
        <end position="118"/>
    </location>
</feature>